<comment type="caution">
    <text evidence="1">The sequence shown here is derived from an EMBL/GenBank/DDBJ whole genome shotgun (WGS) entry which is preliminary data.</text>
</comment>
<dbReference type="EMBL" id="ADVG01000004">
    <property type="protein sequence ID" value="EFH81012.1"/>
    <property type="molecule type" value="Genomic_DNA"/>
</dbReference>
<evidence type="ECO:0000313" key="2">
    <source>
        <dbReference type="Proteomes" id="UP000004508"/>
    </source>
</evidence>
<gene>
    <name evidence="1" type="ORF">Krac_1670</name>
</gene>
<dbReference type="InParanoid" id="D6U2P8"/>
<accession>D6U2P8</accession>
<sequence>MGPFGQFPDLVLGPQERFSEESARILRRMWENQRETEELTIQRLEKPPPISAYQQEMLEIPCPRVLLRGG</sequence>
<name>D6U2P8_KTERA</name>
<keyword evidence="2" id="KW-1185">Reference proteome</keyword>
<reference evidence="1 2" key="1">
    <citation type="journal article" date="2011" name="Stand. Genomic Sci.">
        <title>Non-contiguous finished genome sequence and contextual data of the filamentous soil bacterium Ktedonobacter racemifer type strain (SOSP1-21).</title>
        <authorList>
            <person name="Chang Y.J."/>
            <person name="Land M."/>
            <person name="Hauser L."/>
            <person name="Chertkov O."/>
            <person name="Del Rio T.G."/>
            <person name="Nolan M."/>
            <person name="Copeland A."/>
            <person name="Tice H."/>
            <person name="Cheng J.F."/>
            <person name="Lucas S."/>
            <person name="Han C."/>
            <person name="Goodwin L."/>
            <person name="Pitluck S."/>
            <person name="Ivanova N."/>
            <person name="Ovchinikova G."/>
            <person name="Pati A."/>
            <person name="Chen A."/>
            <person name="Palaniappan K."/>
            <person name="Mavromatis K."/>
            <person name="Liolios K."/>
            <person name="Brettin T."/>
            <person name="Fiebig A."/>
            <person name="Rohde M."/>
            <person name="Abt B."/>
            <person name="Goker M."/>
            <person name="Detter J.C."/>
            <person name="Woyke T."/>
            <person name="Bristow J."/>
            <person name="Eisen J.A."/>
            <person name="Markowitz V."/>
            <person name="Hugenholtz P."/>
            <person name="Kyrpides N.C."/>
            <person name="Klenk H.P."/>
            <person name="Lapidus A."/>
        </authorList>
    </citation>
    <scope>NUCLEOTIDE SEQUENCE [LARGE SCALE GENOMIC DNA]</scope>
    <source>
        <strain evidence="2">DSM 44963</strain>
    </source>
</reference>
<proteinExistence type="predicted"/>
<protein>
    <submittedName>
        <fullName evidence="1">Uncharacterized protein</fullName>
    </submittedName>
</protein>
<dbReference type="Proteomes" id="UP000004508">
    <property type="component" value="Unassembled WGS sequence"/>
</dbReference>
<dbReference type="AlphaFoldDB" id="D6U2P8"/>
<evidence type="ECO:0000313" key="1">
    <source>
        <dbReference type="EMBL" id="EFH81012.1"/>
    </source>
</evidence>
<organism evidence="1 2">
    <name type="scientific">Ktedonobacter racemifer DSM 44963</name>
    <dbReference type="NCBI Taxonomy" id="485913"/>
    <lineage>
        <taxon>Bacteria</taxon>
        <taxon>Bacillati</taxon>
        <taxon>Chloroflexota</taxon>
        <taxon>Ktedonobacteria</taxon>
        <taxon>Ktedonobacterales</taxon>
        <taxon>Ktedonobacteraceae</taxon>
        <taxon>Ktedonobacter</taxon>
    </lineage>
</organism>